<feature type="transmembrane region" description="Helical" evidence="1">
    <location>
        <begin position="7"/>
        <end position="25"/>
    </location>
</feature>
<keyword evidence="1" id="KW-0812">Transmembrane</keyword>
<protein>
    <recommendedName>
        <fullName evidence="4">Amino acid transporter</fullName>
    </recommendedName>
</protein>
<feature type="transmembrane region" description="Helical" evidence="1">
    <location>
        <begin position="32"/>
        <end position="50"/>
    </location>
</feature>
<keyword evidence="1" id="KW-0472">Membrane</keyword>
<keyword evidence="1" id="KW-1133">Transmembrane helix</keyword>
<evidence type="ECO:0008006" key="4">
    <source>
        <dbReference type="Google" id="ProtNLM"/>
    </source>
</evidence>
<evidence type="ECO:0000313" key="2">
    <source>
        <dbReference type="EMBL" id="UXH76578.1"/>
    </source>
</evidence>
<gene>
    <name evidence="2" type="ORF">N4261_16180</name>
</gene>
<dbReference type="RefSeq" id="WP_261756310.1">
    <property type="nucleotide sequence ID" value="NZ_CP104562.2"/>
</dbReference>
<sequence>MDAFLDAIQWPAMGITLLAAWLVGARQSARRSWGFWMFVVSNLLWCAWGWHTQAYALITLQIGLFALNLRGVMKNKDD</sequence>
<feature type="transmembrane region" description="Helical" evidence="1">
    <location>
        <begin position="56"/>
        <end position="73"/>
    </location>
</feature>
<name>A0ABY6AZ50_9BURK</name>
<proteinExistence type="predicted"/>
<keyword evidence="3" id="KW-1185">Reference proteome</keyword>
<organism evidence="2 3">
    <name type="scientific">Roseateles amylovorans</name>
    <dbReference type="NCBI Taxonomy" id="2978473"/>
    <lineage>
        <taxon>Bacteria</taxon>
        <taxon>Pseudomonadati</taxon>
        <taxon>Pseudomonadota</taxon>
        <taxon>Betaproteobacteria</taxon>
        <taxon>Burkholderiales</taxon>
        <taxon>Sphaerotilaceae</taxon>
        <taxon>Roseateles</taxon>
    </lineage>
</organism>
<evidence type="ECO:0000313" key="3">
    <source>
        <dbReference type="Proteomes" id="UP001064933"/>
    </source>
</evidence>
<evidence type="ECO:0000256" key="1">
    <source>
        <dbReference type="SAM" id="Phobius"/>
    </source>
</evidence>
<dbReference type="Proteomes" id="UP001064933">
    <property type="component" value="Chromosome"/>
</dbReference>
<dbReference type="EMBL" id="CP104562">
    <property type="protein sequence ID" value="UXH76578.1"/>
    <property type="molecule type" value="Genomic_DNA"/>
</dbReference>
<reference evidence="2" key="1">
    <citation type="submission" date="2022-10" db="EMBL/GenBank/DDBJ databases">
        <title>Characterization and whole genome sequencing of a new Roseateles species, isolated from fresh water.</title>
        <authorList>
            <person name="Guliayeva D.Y."/>
            <person name="Akhremchuk A.E."/>
            <person name="Sikolenko M.A."/>
            <person name="Valentovich L.N."/>
            <person name="Sidarenka A.V."/>
        </authorList>
    </citation>
    <scope>NUCLEOTIDE SEQUENCE</scope>
    <source>
        <strain evidence="2">BIM B-1768</strain>
    </source>
</reference>
<accession>A0ABY6AZ50</accession>